<sequence length="521" mass="60388">MIIVEVRKLNENNFRFAECNLLIVLSFNKKNIRNNIILLEMIYLNSHDHGNDFGRDAIMGIHNHSSSEDKIGLISLFSPIPPAWVRAIVQRILLFLDFETTFTSMPYVCKGWTSCLYPSIRQNNEGNSFLYQHRGGEDYNDANDDSEDEEKSIWELLLYRDYSSSSSSSAIKKLMERIEFGQVFMSNEQTRKDHATFETLYKHLRRNDALALSVRHVRSMTTMLTSTADDNGSIMTSNDRTFANDEGLMVDDENDTNENGTPMMTLKQLDREALLHLIQTYSTNIVMNTQQRIELFVAFLNQVDAYRTTANYLENHQQDLDSLVSDLSIIEETFKFTRLCKRIEEETEEETIESMNITRRTMQVEGIFVNWNCDFVKMTFIIDFPYSDLNPNVDIDMDVFYNLGDLISMSITEVGLENFSVILGKDLESAYPWLKGDSSSSAFGSSNFDDDDNFSEQNDFITQLGNTFIWRCLMGAISLQITPIHEYNEMTFSRTEDLYYFLKFGQLDIMHECMPRLDDHF</sequence>
<accession>A0AA88GDS6</accession>
<dbReference type="EMBL" id="PYSW02000044">
    <property type="protein sequence ID" value="KAG2374666.1"/>
    <property type="molecule type" value="Genomic_DNA"/>
</dbReference>
<name>A0AA88GDS6_NAELO</name>
<dbReference type="Proteomes" id="UP000816034">
    <property type="component" value="Unassembled WGS sequence"/>
</dbReference>
<gene>
    <name evidence="1" type="ORF">C9374_010685</name>
</gene>
<protein>
    <submittedName>
        <fullName evidence="1">Uncharacterized protein</fullName>
    </submittedName>
</protein>
<organism evidence="1 2">
    <name type="scientific">Naegleria lovaniensis</name>
    <name type="common">Amoeba</name>
    <dbReference type="NCBI Taxonomy" id="51637"/>
    <lineage>
        <taxon>Eukaryota</taxon>
        <taxon>Discoba</taxon>
        <taxon>Heterolobosea</taxon>
        <taxon>Tetramitia</taxon>
        <taxon>Eutetramitia</taxon>
        <taxon>Vahlkampfiidae</taxon>
        <taxon>Naegleria</taxon>
    </lineage>
</organism>
<evidence type="ECO:0000313" key="2">
    <source>
        <dbReference type="Proteomes" id="UP000816034"/>
    </source>
</evidence>
<comment type="caution">
    <text evidence="1">The sequence shown here is derived from an EMBL/GenBank/DDBJ whole genome shotgun (WGS) entry which is preliminary data.</text>
</comment>
<keyword evidence="2" id="KW-1185">Reference proteome</keyword>
<dbReference type="AlphaFoldDB" id="A0AA88GDS6"/>
<evidence type="ECO:0000313" key="1">
    <source>
        <dbReference type="EMBL" id="KAG2374666.1"/>
    </source>
</evidence>
<dbReference type="GeneID" id="68103139"/>
<dbReference type="RefSeq" id="XP_044543840.1">
    <property type="nucleotide sequence ID" value="XM_044686256.1"/>
</dbReference>
<proteinExistence type="predicted"/>
<reference evidence="1 2" key="1">
    <citation type="journal article" date="2018" name="BMC Genomics">
        <title>The genome of Naegleria lovaniensis, the basis for a comparative approach to unravel pathogenicity factors of the human pathogenic amoeba N. fowleri.</title>
        <authorList>
            <person name="Liechti N."/>
            <person name="Schurch N."/>
            <person name="Bruggmann R."/>
            <person name="Wittwer M."/>
        </authorList>
    </citation>
    <scope>NUCLEOTIDE SEQUENCE [LARGE SCALE GENOMIC DNA]</scope>
    <source>
        <strain evidence="1 2">ATCC 30569</strain>
    </source>
</reference>